<dbReference type="PANTHER" id="PTHR11559">
    <property type="entry name" value="CARBOXYLESTERASE"/>
    <property type="match status" value="1"/>
</dbReference>
<evidence type="ECO:0000313" key="5">
    <source>
        <dbReference type="EMBL" id="GGN53538.1"/>
    </source>
</evidence>
<evidence type="ECO:0000259" key="4">
    <source>
        <dbReference type="Pfam" id="PF00135"/>
    </source>
</evidence>
<dbReference type="PROSITE" id="PS00122">
    <property type="entry name" value="CARBOXYLESTERASE_B_1"/>
    <property type="match status" value="1"/>
</dbReference>
<dbReference type="InterPro" id="IPR050309">
    <property type="entry name" value="Type-B_Carboxylest/Lipase"/>
</dbReference>
<organism evidence="5 6">
    <name type="scientific">Novosphingobium indicum</name>
    <dbReference type="NCBI Taxonomy" id="462949"/>
    <lineage>
        <taxon>Bacteria</taxon>
        <taxon>Pseudomonadati</taxon>
        <taxon>Pseudomonadota</taxon>
        <taxon>Alphaproteobacteria</taxon>
        <taxon>Sphingomonadales</taxon>
        <taxon>Sphingomonadaceae</taxon>
        <taxon>Novosphingobium</taxon>
    </lineage>
</organism>
<dbReference type="EC" id="3.1.1.-" evidence="3"/>
<keyword evidence="2 3" id="KW-0378">Hydrolase</keyword>
<comment type="similarity">
    <text evidence="1 3">Belongs to the type-B carboxylesterase/lipase family.</text>
</comment>
<evidence type="ECO:0000256" key="3">
    <source>
        <dbReference type="RuleBase" id="RU361235"/>
    </source>
</evidence>
<feature type="domain" description="Carboxylesterase type B" evidence="4">
    <location>
        <begin position="2"/>
        <end position="477"/>
    </location>
</feature>
<dbReference type="EMBL" id="BMLK01000013">
    <property type="protein sequence ID" value="GGN53538.1"/>
    <property type="molecule type" value="Genomic_DNA"/>
</dbReference>
<comment type="caution">
    <text evidence="5">The sequence shown here is derived from an EMBL/GenBank/DDBJ whole genome shotgun (WGS) entry which is preliminary data.</text>
</comment>
<dbReference type="InterPro" id="IPR002018">
    <property type="entry name" value="CarbesteraseB"/>
</dbReference>
<keyword evidence="6" id="KW-1185">Reference proteome</keyword>
<sequence>MQPIVQMRAGKIAGTAGLSAPDTTRFLGIPYARAGRFEAPQPVEPWQGVLPGDRFGKQCPQQYGSKVRRDVLESEIYGEECLCLNVYRPEVETTAPLPVMVWIHGGAFMAGGANSYDASRLAAEGGIIVVTINYRVGVLGFVNFAEALGISAIPSNLGLRDQIAALEWVRDNIEAFGGDPSRVTICGQSAGSMSISLLMLSPAARGLFHGAIMQSGAVSLIHDRERSVRDARRFAEVLKLDQGSLNRLKTMDITDLMAAQVAVGGQLTNAIPAAPWYDGDVLPATFEEALTHDTAPVPLLAGSTRDEIRLFDLMPGDILPSKWPDLEALLRDQLAPEHAERILSAYPRSKKGRIALGSDLTFVMPTRHFAERHAARQPTWFYRFDYAHPIAGATHGLDLTLFWPFTGLKMALARGGPDSGRRAALGKRMRAHIASFVKHGNPGDSWPRYEPDDRKVWLYALEDGIAANPEAQRYAAWAGRDVEPGRDK</sequence>
<gene>
    <name evidence="5" type="primary">pnbA</name>
    <name evidence="5" type="ORF">GCM10011349_28230</name>
</gene>
<proteinExistence type="inferred from homology"/>
<protein>
    <recommendedName>
        <fullName evidence="3">Carboxylic ester hydrolase</fullName>
        <ecNumber evidence="3">3.1.1.-</ecNumber>
    </recommendedName>
</protein>
<evidence type="ECO:0000313" key="6">
    <source>
        <dbReference type="Proteomes" id="UP000605099"/>
    </source>
</evidence>
<dbReference type="Pfam" id="PF00135">
    <property type="entry name" value="COesterase"/>
    <property type="match status" value="1"/>
</dbReference>
<evidence type="ECO:0000256" key="1">
    <source>
        <dbReference type="ARBA" id="ARBA00005964"/>
    </source>
</evidence>
<reference evidence="6" key="1">
    <citation type="journal article" date="2019" name="Int. J. Syst. Evol. Microbiol.">
        <title>The Global Catalogue of Microorganisms (GCM) 10K type strain sequencing project: providing services to taxonomists for standard genome sequencing and annotation.</title>
        <authorList>
            <consortium name="The Broad Institute Genomics Platform"/>
            <consortium name="The Broad Institute Genome Sequencing Center for Infectious Disease"/>
            <person name="Wu L."/>
            <person name="Ma J."/>
        </authorList>
    </citation>
    <scope>NUCLEOTIDE SEQUENCE [LARGE SCALE GENOMIC DNA]</scope>
    <source>
        <strain evidence="6">CGMCC 1.6784</strain>
    </source>
</reference>
<name>A0ABQ2JR88_9SPHN</name>
<dbReference type="Gene3D" id="3.40.50.1820">
    <property type="entry name" value="alpha/beta hydrolase"/>
    <property type="match status" value="1"/>
</dbReference>
<evidence type="ECO:0000256" key="2">
    <source>
        <dbReference type="ARBA" id="ARBA00022801"/>
    </source>
</evidence>
<dbReference type="InterPro" id="IPR019826">
    <property type="entry name" value="Carboxylesterase_B_AS"/>
</dbReference>
<dbReference type="SUPFAM" id="SSF53474">
    <property type="entry name" value="alpha/beta-Hydrolases"/>
    <property type="match status" value="1"/>
</dbReference>
<dbReference type="InterPro" id="IPR029058">
    <property type="entry name" value="AB_hydrolase_fold"/>
</dbReference>
<accession>A0ABQ2JR88</accession>
<dbReference type="Proteomes" id="UP000605099">
    <property type="component" value="Unassembled WGS sequence"/>
</dbReference>